<comment type="caution">
    <text evidence="2">The sequence shown here is derived from an EMBL/GenBank/DDBJ whole genome shotgun (WGS) entry which is preliminary data.</text>
</comment>
<keyword evidence="3" id="KW-1185">Reference proteome</keyword>
<name>A0ABR1PAX3_DIAER</name>
<organism evidence="2 3">
    <name type="scientific">Diaporthe eres</name>
    <name type="common">Phomopsis oblonga</name>
    <dbReference type="NCBI Taxonomy" id="83184"/>
    <lineage>
        <taxon>Eukaryota</taxon>
        <taxon>Fungi</taxon>
        <taxon>Dikarya</taxon>
        <taxon>Ascomycota</taxon>
        <taxon>Pezizomycotina</taxon>
        <taxon>Sordariomycetes</taxon>
        <taxon>Sordariomycetidae</taxon>
        <taxon>Diaporthales</taxon>
        <taxon>Diaporthaceae</taxon>
        <taxon>Diaporthe</taxon>
        <taxon>Diaporthe eres species complex</taxon>
    </lineage>
</organism>
<evidence type="ECO:0000313" key="3">
    <source>
        <dbReference type="Proteomes" id="UP001430848"/>
    </source>
</evidence>
<protein>
    <submittedName>
        <fullName evidence="2">Glucan endo-1,3-alpha-glucosidase agn1</fullName>
    </submittedName>
</protein>
<feature type="signal peptide" evidence="1">
    <location>
        <begin position="1"/>
        <end position="18"/>
    </location>
</feature>
<accession>A0ABR1PAX3</accession>
<dbReference type="PANTHER" id="PTHR13593:SF143">
    <property type="entry name" value="PHOSPHATIDYLINOSITOL-SPECIFIC PHOSPHOLIPASE C X DOMAIN-CONTAINING PROTEIN"/>
    <property type="match status" value="1"/>
</dbReference>
<dbReference type="Gene3D" id="3.20.20.80">
    <property type="entry name" value="Glycosidases"/>
    <property type="match status" value="1"/>
</dbReference>
<dbReference type="PANTHER" id="PTHR13593">
    <property type="match status" value="1"/>
</dbReference>
<dbReference type="Proteomes" id="UP001430848">
    <property type="component" value="Unassembled WGS sequence"/>
</dbReference>
<evidence type="ECO:0000256" key="1">
    <source>
        <dbReference type="SAM" id="SignalP"/>
    </source>
</evidence>
<dbReference type="EMBL" id="JAKNSF020000024">
    <property type="protein sequence ID" value="KAK7730986.1"/>
    <property type="molecule type" value="Genomic_DNA"/>
</dbReference>
<dbReference type="SUPFAM" id="SSF51695">
    <property type="entry name" value="PLC-like phosphodiesterases"/>
    <property type="match status" value="1"/>
</dbReference>
<dbReference type="Pfam" id="PF03659">
    <property type="entry name" value="Glyco_hydro_71"/>
    <property type="match status" value="1"/>
</dbReference>
<dbReference type="InterPro" id="IPR017946">
    <property type="entry name" value="PLC-like_Pdiesterase_TIM-brl"/>
</dbReference>
<dbReference type="Gene3D" id="3.20.20.190">
    <property type="entry name" value="Phosphatidylinositol (PI) phosphodiesterase"/>
    <property type="match status" value="1"/>
</dbReference>
<feature type="chain" id="PRO_5045712502" evidence="1">
    <location>
        <begin position="19"/>
        <end position="1177"/>
    </location>
</feature>
<dbReference type="InterPro" id="IPR005197">
    <property type="entry name" value="Glyco_hydro_71"/>
</dbReference>
<proteinExistence type="predicted"/>
<dbReference type="CDD" id="cd11577">
    <property type="entry name" value="GH71"/>
    <property type="match status" value="1"/>
</dbReference>
<gene>
    <name evidence="2" type="primary">agn1_3</name>
    <name evidence="2" type="ORF">SLS63_005656</name>
</gene>
<reference evidence="2 3" key="1">
    <citation type="submission" date="2024-02" db="EMBL/GenBank/DDBJ databases">
        <title>De novo assembly and annotation of 12 fungi associated with fruit tree decline syndrome in Ontario, Canada.</title>
        <authorList>
            <person name="Sulman M."/>
            <person name="Ellouze W."/>
            <person name="Ilyukhin E."/>
        </authorList>
    </citation>
    <scope>NUCLEOTIDE SEQUENCE [LARGE SCALE GENOMIC DNA]</scope>
    <source>
        <strain evidence="2 3">M169</strain>
    </source>
</reference>
<sequence>MRLKIILATVAGALRVQAAAVFAHFMVGNTAGYTDSTWQTDIRLAKEAHIDAFALNIAYGESMNEASLDRAFKAASSAGFKLFFSFDYAGRGPWPKDTVISYLKKYASRAEYFRHSDGKPLVSTFEGPENAEDWVDIKNQVACFFIPDWSSEGAKPALGLAGGVADGLFNWAAWPWGARDMDTYVDASYFQYLDRKKPYMMPVSPWFYTNMPGFNKNWMWRGDDMWHDRWIQVIFNKPDHAMSAFDVGKAPYNYANDRPHDGWRLTLPFWIDYYKSGRATVTQEGLVTWYRTSPSGACSDGGTTGNTASQLQLEFPPQSVMQDKIFFSAVLGADAQATVTVGSKTFQPKWSSIPDGGVGVYHSSVELYGDTGAVSVQISRGGQSLARVDGKAISVASCHDGLTNWNPWVGSAVAAGSTSVAMPRSRDEQGCIKGTGVKGFTELCEFNCKYDYCPVSACLCQALGAPNTKPAALNREGFPAAGRSESYSGLCGNACNYGYCPEEYCSLTKQPIIVPTVSEFLPPACTRGTSRDGFDSLCTDTGGLIKPPLRKPGFTGKPIGDVNDEKLCDFTCSRGWCPADVCDFRDDAGGDEEVDPDDACNEDDRTYSSDRSGRVGEYMHWYLMDPENAATTGRQYVTIVNLTPHTFKLTSTHKYQMDEWDWGDVPSGRARQNVAHYTEETGKNPVDDNGEAYYDIEGTGKKFVVRVTTHIPDTYPRRVVFDLTGMDKGQREYKVPEQEVPVTLVITGSNSYGFITSLSFGPGNWMNGIKNEIKHRKLIDVVMPGTHDAGMSKLTDAILSRGVESNTQNQMLDIYDQLRVGSRWFDLRVSSVHQVPIQECCGDYEFWISHLSEELGEVPIGRSGEKFEDVIDEINHFTRKNPGEVIVLQFRYLVGIRNVPSIGPIYWDESAKNSFFDKLRGIQNRCPNLGTSSMEQLKMETLMNMNNGKGCVLIFLDTAHLKYASSPMVLPMEGIYNKDAMSWYDAWPNLEDTKEVSEWAIDSWLNKDKFHVAQWLSTPHFLTSTFTYSLQGIAILPTNPALYWSGVDAISPEVFPNVLMVDYIGMVLRNEPQWDALSAELYTLAIGLNLYTISENCKINPRRSPLLPPTTQSLVMPSHPLVSQFNGIIFANGTTIDDPPPGFHPGRVEIFRNGTEFSNGTVLATDVPNPDFNSTSV</sequence>
<dbReference type="InterPro" id="IPR051057">
    <property type="entry name" value="PI-PLC_domain"/>
</dbReference>
<keyword evidence="1" id="KW-0732">Signal</keyword>
<evidence type="ECO:0000313" key="2">
    <source>
        <dbReference type="EMBL" id="KAK7730986.1"/>
    </source>
</evidence>